<comment type="caution">
    <text evidence="2">The sequence shown here is derived from an EMBL/GenBank/DDBJ whole genome shotgun (WGS) entry which is preliminary data.</text>
</comment>
<evidence type="ECO:0000313" key="2">
    <source>
        <dbReference type="EMBL" id="MBF4180373.1"/>
    </source>
</evidence>
<keyword evidence="1" id="KW-0472">Membrane</keyword>
<gene>
    <name evidence="2" type="ORF">ISP11_21155</name>
</gene>
<feature type="transmembrane region" description="Helical" evidence="1">
    <location>
        <begin position="74"/>
        <end position="95"/>
    </location>
</feature>
<accession>A0ABD4KH23</accession>
<reference evidence="2 3" key="1">
    <citation type="submission" date="2020-11" db="EMBL/GenBank/DDBJ databases">
        <title>Identification of Lelliottia nimipressuralis from Wound Infection by Whole Genome-Based Bacterial Identification.</title>
        <authorList>
            <person name="Navarathna D.H."/>
            <person name="Choi H."/>
            <person name="Jinadatha C."/>
            <person name="Chatterjee P."/>
            <person name="Hwang M."/>
        </authorList>
    </citation>
    <scope>NUCLEOTIDE SEQUENCE [LARGE SCALE GENOMIC DNA]</scope>
    <source>
        <strain evidence="2 3">DN2020</strain>
    </source>
</reference>
<evidence type="ECO:0000313" key="3">
    <source>
        <dbReference type="Proteomes" id="UP000628560"/>
    </source>
</evidence>
<dbReference type="EMBL" id="JADIXP010000019">
    <property type="protein sequence ID" value="MBF4180373.1"/>
    <property type="molecule type" value="Genomic_DNA"/>
</dbReference>
<evidence type="ECO:0000256" key="1">
    <source>
        <dbReference type="SAM" id="Phobius"/>
    </source>
</evidence>
<name>A0ABD4KH23_9ENTR</name>
<dbReference type="RefSeq" id="WP_194514277.1">
    <property type="nucleotide sequence ID" value="NZ_JADIXP010000019.1"/>
</dbReference>
<sequence length="162" mass="17250">MNREKIEAAVRNYVKSYGMDNICRDDVIRYIEATGCSVSHVTADSITVAFPESGEVKLTGYVYSNQNVKDGSPVPVVFGLCGVVAGFTSVLFAWLTQWSCIPVSKHDTALMVVQLATSFLDSAALVLLAVSLLIAGGKRVHERCFCAGRSLIKGKAGGSNAA</sequence>
<dbReference type="AlphaFoldDB" id="A0ABD4KH23"/>
<protein>
    <recommendedName>
        <fullName evidence="4">DUF1700 domain-containing protein</fullName>
    </recommendedName>
</protein>
<keyword evidence="1" id="KW-0812">Transmembrane</keyword>
<keyword evidence="1" id="KW-1133">Transmembrane helix</keyword>
<evidence type="ECO:0008006" key="4">
    <source>
        <dbReference type="Google" id="ProtNLM"/>
    </source>
</evidence>
<proteinExistence type="predicted"/>
<feature type="transmembrane region" description="Helical" evidence="1">
    <location>
        <begin position="115"/>
        <end position="135"/>
    </location>
</feature>
<dbReference type="Proteomes" id="UP000628560">
    <property type="component" value="Unassembled WGS sequence"/>
</dbReference>
<organism evidence="2 3">
    <name type="scientific">Lelliottia nimipressuralis</name>
    <dbReference type="NCBI Taxonomy" id="69220"/>
    <lineage>
        <taxon>Bacteria</taxon>
        <taxon>Pseudomonadati</taxon>
        <taxon>Pseudomonadota</taxon>
        <taxon>Gammaproteobacteria</taxon>
        <taxon>Enterobacterales</taxon>
        <taxon>Enterobacteriaceae</taxon>
        <taxon>Lelliottia</taxon>
    </lineage>
</organism>